<evidence type="ECO:0000313" key="2">
    <source>
        <dbReference type="Proteomes" id="UP001231649"/>
    </source>
</evidence>
<gene>
    <name evidence="1" type="ORF">PYW08_005140</name>
</gene>
<evidence type="ECO:0000313" key="1">
    <source>
        <dbReference type="EMBL" id="KAJ8715159.1"/>
    </source>
</evidence>
<comment type="caution">
    <text evidence="1">The sequence shown here is derived from an EMBL/GenBank/DDBJ whole genome shotgun (WGS) entry which is preliminary data.</text>
</comment>
<name>A0ACC2QGP5_9NEOP</name>
<reference evidence="1" key="1">
    <citation type="submission" date="2023-03" db="EMBL/GenBank/DDBJ databases">
        <title>Chromosome-level genomes of two armyworms, Mythimna separata and Mythimna loreyi, provide insights into the biosynthesis and reception of sex pheromones.</title>
        <authorList>
            <person name="Zhao H."/>
        </authorList>
    </citation>
    <scope>NUCLEOTIDE SEQUENCE</scope>
    <source>
        <strain evidence="1">BeijingLab</strain>
    </source>
</reference>
<accession>A0ACC2QGP5</accession>
<protein>
    <submittedName>
        <fullName evidence="1">Uncharacterized protein</fullName>
    </submittedName>
</protein>
<keyword evidence="2" id="KW-1185">Reference proteome</keyword>
<organism evidence="1 2">
    <name type="scientific">Mythimna loreyi</name>
    <dbReference type="NCBI Taxonomy" id="667449"/>
    <lineage>
        <taxon>Eukaryota</taxon>
        <taxon>Metazoa</taxon>
        <taxon>Ecdysozoa</taxon>
        <taxon>Arthropoda</taxon>
        <taxon>Hexapoda</taxon>
        <taxon>Insecta</taxon>
        <taxon>Pterygota</taxon>
        <taxon>Neoptera</taxon>
        <taxon>Endopterygota</taxon>
        <taxon>Lepidoptera</taxon>
        <taxon>Glossata</taxon>
        <taxon>Ditrysia</taxon>
        <taxon>Noctuoidea</taxon>
        <taxon>Noctuidae</taxon>
        <taxon>Noctuinae</taxon>
        <taxon>Hadenini</taxon>
        <taxon>Mythimna</taxon>
    </lineage>
</organism>
<proteinExistence type="predicted"/>
<dbReference type="Proteomes" id="UP001231649">
    <property type="component" value="Chromosome 17"/>
</dbReference>
<sequence length="157" mass="18763">MPFQNEEELREYLMNHFSTIQMYDYLRKLQPLPKRRRRDRVGDEWVAIGSGKTLVHKDKFNRVKWTSHTVATRTLLLAIFPRRILATRNLKGIKNGTKKRLDPKIISDIISEIMSRFNVRVNEVRAIITIKCADESKILKAYQETYRRMNERNNMIR</sequence>
<dbReference type="EMBL" id="CM056793">
    <property type="protein sequence ID" value="KAJ8715159.1"/>
    <property type="molecule type" value="Genomic_DNA"/>
</dbReference>